<comment type="caution">
    <text evidence="2">Lacks conserved residue(s) required for the propagation of feature annotation.</text>
</comment>
<dbReference type="PANTHER" id="PTHR12406:SF23">
    <property type="entry name" value="OMEGA-HYDROXYCERAMIDE TRANSACYLASE"/>
    <property type="match status" value="1"/>
</dbReference>
<dbReference type="PANTHER" id="PTHR12406">
    <property type="entry name" value="CALCIUM-INDEPENDENT PHOSPHOLIPASE A2 IPLA2 -RELATED"/>
    <property type="match status" value="1"/>
</dbReference>
<keyword evidence="2" id="KW-0378">Hydrolase</keyword>
<dbReference type="EMBL" id="VXBH01004292">
    <property type="protein sequence ID" value="NXN54394.1"/>
    <property type="molecule type" value="Genomic_DNA"/>
</dbReference>
<feature type="active site" description="Proton acceptor" evidence="2">
    <location>
        <position position="160"/>
    </location>
</feature>
<evidence type="ECO:0000256" key="1">
    <source>
        <dbReference type="ARBA" id="ARBA00023098"/>
    </source>
</evidence>
<name>A0A7L1JUC3_RYNNI</name>
<dbReference type="InterPro" id="IPR002641">
    <property type="entry name" value="PNPLA_dom"/>
</dbReference>
<keyword evidence="3" id="KW-0732">Signal</keyword>
<evidence type="ECO:0000256" key="3">
    <source>
        <dbReference type="SAM" id="SignalP"/>
    </source>
</evidence>
<dbReference type="GO" id="GO:0004806">
    <property type="term" value="F:triacylglycerol lipase activity"/>
    <property type="evidence" value="ECO:0007669"/>
    <property type="project" value="TreeGrafter"/>
</dbReference>
<dbReference type="GO" id="GO:0016020">
    <property type="term" value="C:membrane"/>
    <property type="evidence" value="ECO:0007669"/>
    <property type="project" value="TreeGrafter"/>
</dbReference>
<organism evidence="5 6">
    <name type="scientific">Rynchops niger</name>
    <name type="common">Black skimmer</name>
    <dbReference type="NCBI Taxonomy" id="227184"/>
    <lineage>
        <taxon>Eukaryota</taxon>
        <taxon>Metazoa</taxon>
        <taxon>Chordata</taxon>
        <taxon>Craniata</taxon>
        <taxon>Vertebrata</taxon>
        <taxon>Euteleostomi</taxon>
        <taxon>Archelosauria</taxon>
        <taxon>Archosauria</taxon>
        <taxon>Dinosauria</taxon>
        <taxon>Saurischia</taxon>
        <taxon>Theropoda</taxon>
        <taxon>Coelurosauria</taxon>
        <taxon>Aves</taxon>
        <taxon>Neognathae</taxon>
        <taxon>Neoaves</taxon>
        <taxon>Charadriiformes</taxon>
        <taxon>Laridae</taxon>
        <taxon>Rynchops</taxon>
    </lineage>
</organism>
<dbReference type="GO" id="GO:0019433">
    <property type="term" value="P:triglyceride catabolic process"/>
    <property type="evidence" value="ECO:0007669"/>
    <property type="project" value="TreeGrafter"/>
</dbReference>
<feature type="short sequence motif" description="GXSXG" evidence="2">
    <location>
        <begin position="39"/>
        <end position="43"/>
    </location>
</feature>
<dbReference type="GO" id="GO:0005737">
    <property type="term" value="C:cytoplasm"/>
    <property type="evidence" value="ECO:0007669"/>
    <property type="project" value="TreeGrafter"/>
</dbReference>
<evidence type="ECO:0000259" key="4">
    <source>
        <dbReference type="PROSITE" id="PS51635"/>
    </source>
</evidence>
<feature type="non-terminal residue" evidence="5">
    <location>
        <position position="1"/>
    </location>
</feature>
<feature type="active site" description="Nucleophile" evidence="2">
    <location>
        <position position="41"/>
    </location>
</feature>
<sequence>PFSILFRGCSFLLLYEAGVFAALRDLSPDILKSASRIYGASSGSIVATLGLCECDIGKGFELLFILRKYYMKASCQFSPISPKILKTLKDLLNKYLPPNAHQLVSGKLHVIVTRVYDWRSVAVSEFASREDLIQAIMCSCFVPVCFGILPPTYHGVRYVDGELGMWRANFVSRTTITVSGFAGEYDICPRDGPAAFFTFQLSDCILQISKRNICRLQYI</sequence>
<evidence type="ECO:0000313" key="6">
    <source>
        <dbReference type="Proteomes" id="UP000525416"/>
    </source>
</evidence>
<protein>
    <submittedName>
        <fullName evidence="5">PLPL1 protein</fullName>
    </submittedName>
</protein>
<keyword evidence="6" id="KW-1185">Reference proteome</keyword>
<comment type="caution">
    <text evidence="5">The sequence shown here is derived from an EMBL/GenBank/DDBJ whole genome shotgun (WGS) entry which is preliminary data.</text>
</comment>
<dbReference type="GO" id="GO:0005811">
    <property type="term" value="C:lipid droplet"/>
    <property type="evidence" value="ECO:0007669"/>
    <property type="project" value="TreeGrafter"/>
</dbReference>
<dbReference type="GO" id="GO:0055088">
    <property type="term" value="P:lipid homeostasis"/>
    <property type="evidence" value="ECO:0007669"/>
    <property type="project" value="TreeGrafter"/>
</dbReference>
<dbReference type="OrthoDB" id="197155at2759"/>
<accession>A0A7L1JUC3</accession>
<dbReference type="Gene3D" id="3.40.1090.10">
    <property type="entry name" value="Cytosolic phospholipase A2 catalytic domain"/>
    <property type="match status" value="1"/>
</dbReference>
<keyword evidence="1 2" id="KW-0443">Lipid metabolism</keyword>
<evidence type="ECO:0000313" key="5">
    <source>
        <dbReference type="EMBL" id="NXN54394.1"/>
    </source>
</evidence>
<feature type="signal peptide" evidence="3">
    <location>
        <begin position="1"/>
        <end position="21"/>
    </location>
</feature>
<dbReference type="Pfam" id="PF01734">
    <property type="entry name" value="Patatin"/>
    <property type="match status" value="1"/>
</dbReference>
<proteinExistence type="predicted"/>
<feature type="non-terminal residue" evidence="5">
    <location>
        <position position="219"/>
    </location>
</feature>
<dbReference type="PROSITE" id="PS51635">
    <property type="entry name" value="PNPLA"/>
    <property type="match status" value="1"/>
</dbReference>
<dbReference type="InterPro" id="IPR016035">
    <property type="entry name" value="Acyl_Trfase/lysoPLipase"/>
</dbReference>
<evidence type="ECO:0000256" key="2">
    <source>
        <dbReference type="PROSITE-ProRule" id="PRU01161"/>
    </source>
</evidence>
<keyword evidence="2" id="KW-0442">Lipid degradation</keyword>
<dbReference type="InterPro" id="IPR033562">
    <property type="entry name" value="PLPL"/>
</dbReference>
<feature type="chain" id="PRO_5029713020" evidence="3">
    <location>
        <begin position="22"/>
        <end position="219"/>
    </location>
</feature>
<feature type="domain" description="PNPLA" evidence="4">
    <location>
        <begin position="4"/>
        <end position="176"/>
    </location>
</feature>
<reference evidence="5 6" key="1">
    <citation type="submission" date="2019-09" db="EMBL/GenBank/DDBJ databases">
        <title>Bird 10,000 Genomes (B10K) Project - Family phase.</title>
        <authorList>
            <person name="Zhang G."/>
        </authorList>
    </citation>
    <scope>NUCLEOTIDE SEQUENCE [LARGE SCALE GENOMIC DNA]</scope>
    <source>
        <strain evidence="5">B10K-DU-002-16</strain>
        <tissue evidence="5">Muscle</tissue>
    </source>
</reference>
<dbReference type="Proteomes" id="UP000525416">
    <property type="component" value="Unassembled WGS sequence"/>
</dbReference>
<dbReference type="AlphaFoldDB" id="A0A7L1JUC3"/>
<gene>
    <name evidence="5" type="primary">Pnpla1_1</name>
    <name evidence="5" type="ORF">RYNNIG_R00416</name>
</gene>
<dbReference type="SUPFAM" id="SSF52151">
    <property type="entry name" value="FabD/lysophospholipase-like"/>
    <property type="match status" value="1"/>
</dbReference>